<evidence type="ECO:0000313" key="2">
    <source>
        <dbReference type="EMBL" id="USW53037.1"/>
    </source>
</evidence>
<dbReference type="InterPro" id="IPR010730">
    <property type="entry name" value="HET"/>
</dbReference>
<feature type="domain" description="Heterokaryon incompatibility" evidence="1">
    <location>
        <begin position="50"/>
        <end position="97"/>
    </location>
</feature>
<dbReference type="Pfam" id="PF06985">
    <property type="entry name" value="HET"/>
    <property type="match status" value="1"/>
</dbReference>
<organism evidence="2 3">
    <name type="scientific">Septoria linicola</name>
    <dbReference type="NCBI Taxonomy" id="215465"/>
    <lineage>
        <taxon>Eukaryota</taxon>
        <taxon>Fungi</taxon>
        <taxon>Dikarya</taxon>
        <taxon>Ascomycota</taxon>
        <taxon>Pezizomycotina</taxon>
        <taxon>Dothideomycetes</taxon>
        <taxon>Dothideomycetidae</taxon>
        <taxon>Mycosphaerellales</taxon>
        <taxon>Mycosphaerellaceae</taxon>
        <taxon>Septoria</taxon>
    </lineage>
</organism>
<dbReference type="Proteomes" id="UP001056384">
    <property type="component" value="Chromosome 5"/>
</dbReference>
<protein>
    <submittedName>
        <fullName evidence="2">Heterokaryon incompatibility</fullName>
    </submittedName>
</protein>
<proteinExistence type="predicted"/>
<dbReference type="EMBL" id="CP099422">
    <property type="protein sequence ID" value="USW53037.1"/>
    <property type="molecule type" value="Genomic_DNA"/>
</dbReference>
<dbReference type="OrthoDB" id="3647238at2759"/>
<evidence type="ECO:0000259" key="1">
    <source>
        <dbReference type="Pfam" id="PF06985"/>
    </source>
</evidence>
<evidence type="ECO:0000313" key="3">
    <source>
        <dbReference type="Proteomes" id="UP001056384"/>
    </source>
</evidence>
<reference evidence="2" key="1">
    <citation type="submission" date="2022-06" db="EMBL/GenBank/DDBJ databases">
        <title>Complete genome sequences of two strains of the flax pathogen Septoria linicola.</title>
        <authorList>
            <person name="Lapalu N."/>
            <person name="Simon A."/>
            <person name="Demenou B."/>
            <person name="Paumier D."/>
            <person name="Guillot M.-P."/>
            <person name="Gout L."/>
            <person name="Valade R."/>
        </authorList>
    </citation>
    <scope>NUCLEOTIDE SEQUENCE</scope>
    <source>
        <strain evidence="2">SE15195</strain>
    </source>
</reference>
<accession>A0A9Q9AW42</accession>
<dbReference type="AlphaFoldDB" id="A0A9Q9AW42"/>
<dbReference type="PANTHER" id="PTHR24148:SF64">
    <property type="entry name" value="HETEROKARYON INCOMPATIBILITY DOMAIN-CONTAINING PROTEIN"/>
    <property type="match status" value="1"/>
</dbReference>
<sequence>MSDNSNGALYEPLVGDKAVRFIKLLPGKADEQICVEFLYQSVLFKLGTFYEATSYTWGSPTPTQTILCNGKAFQLRQNAHDFLKRLRQPDVRRMLWMHCVWKIFPFNSTIGI</sequence>
<dbReference type="InterPro" id="IPR052895">
    <property type="entry name" value="HetReg/Transcr_Mod"/>
</dbReference>
<keyword evidence="3" id="KW-1185">Reference proteome</keyword>
<dbReference type="PANTHER" id="PTHR24148">
    <property type="entry name" value="ANKYRIN REPEAT DOMAIN-CONTAINING PROTEIN 39 HOMOLOG-RELATED"/>
    <property type="match status" value="1"/>
</dbReference>
<gene>
    <name evidence="2" type="ORF">Slin15195_G063560</name>
</gene>
<name>A0A9Q9AW42_9PEZI</name>